<dbReference type="EMBL" id="JACOPG010000002">
    <property type="protein sequence ID" value="MBC5685909.1"/>
    <property type="molecule type" value="Genomic_DNA"/>
</dbReference>
<dbReference type="RefSeq" id="WP_118280187.1">
    <property type="nucleotide sequence ID" value="NZ_JACOPG010000002.1"/>
</dbReference>
<name>A0ABR7GEP7_9FIRM</name>
<evidence type="ECO:0000256" key="1">
    <source>
        <dbReference type="SAM" id="Phobius"/>
    </source>
</evidence>
<dbReference type="Proteomes" id="UP000643810">
    <property type="component" value="Unassembled WGS sequence"/>
</dbReference>
<evidence type="ECO:0000313" key="2">
    <source>
        <dbReference type="EMBL" id="MBC5685909.1"/>
    </source>
</evidence>
<feature type="transmembrane region" description="Helical" evidence="1">
    <location>
        <begin position="77"/>
        <end position="100"/>
    </location>
</feature>
<keyword evidence="1" id="KW-1133">Transmembrane helix</keyword>
<proteinExistence type="predicted"/>
<reference evidence="2 3" key="1">
    <citation type="submission" date="2020-08" db="EMBL/GenBank/DDBJ databases">
        <title>Genome public.</title>
        <authorList>
            <person name="Liu C."/>
            <person name="Sun Q."/>
        </authorList>
    </citation>
    <scope>NUCLEOTIDE SEQUENCE [LARGE SCALE GENOMIC DNA]</scope>
    <source>
        <strain evidence="2 3">NSJ-9</strain>
    </source>
</reference>
<keyword evidence="1" id="KW-0812">Transmembrane</keyword>
<keyword evidence="1" id="KW-0472">Membrane</keyword>
<organism evidence="2 3">
    <name type="scientific">Roseburia lenta</name>
    <dbReference type="NCBI Taxonomy" id="2763061"/>
    <lineage>
        <taxon>Bacteria</taxon>
        <taxon>Bacillati</taxon>
        <taxon>Bacillota</taxon>
        <taxon>Clostridia</taxon>
        <taxon>Lachnospirales</taxon>
        <taxon>Lachnospiraceae</taxon>
        <taxon>Roseburia</taxon>
    </lineage>
</organism>
<accession>A0ABR7GEP7</accession>
<feature type="transmembrane region" description="Helical" evidence="1">
    <location>
        <begin position="106"/>
        <end position="124"/>
    </location>
</feature>
<protein>
    <submittedName>
        <fullName evidence="2">Uncharacterized protein</fullName>
    </submittedName>
</protein>
<feature type="transmembrane region" description="Helical" evidence="1">
    <location>
        <begin position="51"/>
        <end position="70"/>
    </location>
</feature>
<evidence type="ECO:0000313" key="3">
    <source>
        <dbReference type="Proteomes" id="UP000643810"/>
    </source>
</evidence>
<feature type="transmembrane region" description="Helical" evidence="1">
    <location>
        <begin position="12"/>
        <end position="31"/>
    </location>
</feature>
<comment type="caution">
    <text evidence="2">The sequence shown here is derived from an EMBL/GenBank/DDBJ whole genome shotgun (WGS) entry which is preliminary data.</text>
</comment>
<keyword evidence="3" id="KW-1185">Reference proteome</keyword>
<sequence>MRKKKIIQWMSIILLLIYAVIFVIMLVNLGMMQQAAEDMSSGVLATTRAAVYYALIHGGCNLCFNAMALLSLKYRKLTIPTIFVGLLISVVMCFVSNYLLGTYWNSSLAFVLRMVMIVLLSLLYRDTIKDRY</sequence>
<gene>
    <name evidence="2" type="ORF">H8R94_04710</name>
</gene>